<keyword evidence="2" id="KW-0802">TPR repeat</keyword>
<organism evidence="3 4">
    <name type="scientific">Actinoallomurus vinaceus</name>
    <dbReference type="NCBI Taxonomy" id="1080074"/>
    <lineage>
        <taxon>Bacteria</taxon>
        <taxon>Bacillati</taxon>
        <taxon>Actinomycetota</taxon>
        <taxon>Actinomycetes</taxon>
        <taxon>Streptosporangiales</taxon>
        <taxon>Thermomonosporaceae</taxon>
        <taxon>Actinoallomurus</taxon>
    </lineage>
</organism>
<evidence type="ECO:0000256" key="1">
    <source>
        <dbReference type="ARBA" id="ARBA00022737"/>
    </source>
</evidence>
<evidence type="ECO:0000256" key="2">
    <source>
        <dbReference type="ARBA" id="ARBA00022803"/>
    </source>
</evidence>
<comment type="caution">
    <text evidence="3">The sequence shown here is derived from an EMBL/GenBank/DDBJ whole genome shotgun (WGS) entry which is preliminary data.</text>
</comment>
<proteinExistence type="predicted"/>
<dbReference type="RefSeq" id="WP_345435477.1">
    <property type="nucleotide sequence ID" value="NZ_BAABHK010000010.1"/>
</dbReference>
<dbReference type="PANTHER" id="PTHR44858">
    <property type="entry name" value="TETRATRICOPEPTIDE REPEAT PROTEIN 6"/>
    <property type="match status" value="1"/>
</dbReference>
<dbReference type="SMART" id="SM00028">
    <property type="entry name" value="TPR"/>
    <property type="match status" value="2"/>
</dbReference>
<protein>
    <recommendedName>
        <fullName evidence="5">Tetratricopeptide repeat protein</fullName>
    </recommendedName>
</protein>
<keyword evidence="1" id="KW-0677">Repeat</keyword>
<evidence type="ECO:0000313" key="3">
    <source>
        <dbReference type="EMBL" id="GAA4632494.1"/>
    </source>
</evidence>
<dbReference type="InterPro" id="IPR050498">
    <property type="entry name" value="Ycf3"/>
</dbReference>
<dbReference type="SUPFAM" id="SSF48452">
    <property type="entry name" value="TPR-like"/>
    <property type="match status" value="1"/>
</dbReference>
<accession>A0ABP8UKY2</accession>
<reference evidence="4" key="1">
    <citation type="journal article" date="2019" name="Int. J. Syst. Evol. Microbiol.">
        <title>The Global Catalogue of Microorganisms (GCM) 10K type strain sequencing project: providing services to taxonomists for standard genome sequencing and annotation.</title>
        <authorList>
            <consortium name="The Broad Institute Genomics Platform"/>
            <consortium name="The Broad Institute Genome Sequencing Center for Infectious Disease"/>
            <person name="Wu L."/>
            <person name="Ma J."/>
        </authorList>
    </citation>
    <scope>NUCLEOTIDE SEQUENCE [LARGE SCALE GENOMIC DNA]</scope>
    <source>
        <strain evidence="4">JCM 17939</strain>
    </source>
</reference>
<gene>
    <name evidence="3" type="ORF">GCM10023196_066180</name>
</gene>
<evidence type="ECO:0008006" key="5">
    <source>
        <dbReference type="Google" id="ProtNLM"/>
    </source>
</evidence>
<keyword evidence="4" id="KW-1185">Reference proteome</keyword>
<dbReference type="EMBL" id="BAABHK010000010">
    <property type="protein sequence ID" value="GAA4632494.1"/>
    <property type="molecule type" value="Genomic_DNA"/>
</dbReference>
<dbReference type="InterPro" id="IPR011990">
    <property type="entry name" value="TPR-like_helical_dom_sf"/>
</dbReference>
<name>A0ABP8UKY2_9ACTN</name>
<dbReference type="InterPro" id="IPR013105">
    <property type="entry name" value="TPR_2"/>
</dbReference>
<evidence type="ECO:0000313" key="4">
    <source>
        <dbReference type="Proteomes" id="UP001501442"/>
    </source>
</evidence>
<dbReference type="PANTHER" id="PTHR44858:SF1">
    <property type="entry name" value="UDP-N-ACETYLGLUCOSAMINE--PEPTIDE N-ACETYLGLUCOSAMINYLTRANSFERASE SPINDLY-RELATED"/>
    <property type="match status" value="1"/>
</dbReference>
<dbReference type="Gene3D" id="1.25.40.10">
    <property type="entry name" value="Tetratricopeptide repeat domain"/>
    <property type="match status" value="2"/>
</dbReference>
<dbReference type="InterPro" id="IPR019734">
    <property type="entry name" value="TPR_rpt"/>
</dbReference>
<dbReference type="Proteomes" id="UP001501442">
    <property type="component" value="Unassembled WGS sequence"/>
</dbReference>
<sequence>MIISADRAVCRLGIGGVPDGRGYAALTRAIECDATLAAAWVNRAILAFGNGEVDAAISDLTEALNLGDDPVIRYNRAVAHQHGRRWQQAIDDFTQALLLDPGGAEEILIRRAACHREPGQTEEARRDLDEHTSLRTA</sequence>
<dbReference type="Pfam" id="PF07719">
    <property type="entry name" value="TPR_2"/>
    <property type="match status" value="1"/>
</dbReference>